<dbReference type="GO" id="GO:0005507">
    <property type="term" value="F:copper ion binding"/>
    <property type="evidence" value="ECO:0007669"/>
    <property type="project" value="InterPro"/>
</dbReference>
<dbReference type="PROSITE" id="PS50093">
    <property type="entry name" value="PKD"/>
    <property type="match status" value="1"/>
</dbReference>
<comment type="caution">
    <text evidence="4">The sequence shown here is derived from an EMBL/GenBank/DDBJ whole genome shotgun (WGS) entry which is preliminary data.</text>
</comment>
<dbReference type="Gene3D" id="2.60.40.10">
    <property type="entry name" value="Immunoglobulins"/>
    <property type="match status" value="1"/>
</dbReference>
<dbReference type="InterPro" id="IPR011989">
    <property type="entry name" value="ARM-like"/>
</dbReference>
<dbReference type="InterPro" id="IPR000601">
    <property type="entry name" value="PKD_dom"/>
</dbReference>
<dbReference type="PATRIC" id="fig|1227484.4.peg.12"/>
<dbReference type="Pfam" id="PF06283">
    <property type="entry name" value="ThuA"/>
    <property type="match status" value="1"/>
</dbReference>
<dbReference type="InterPro" id="IPR022409">
    <property type="entry name" value="PKD/Chitinase_dom"/>
</dbReference>
<evidence type="ECO:0000256" key="2">
    <source>
        <dbReference type="ARBA" id="ARBA00023008"/>
    </source>
</evidence>
<keyword evidence="4" id="KW-0378">Hydrolase</keyword>
<dbReference type="SUPFAM" id="SSF49299">
    <property type="entry name" value="PKD domain"/>
    <property type="match status" value="1"/>
</dbReference>
<dbReference type="InterPro" id="IPR013428">
    <property type="entry name" value="Membrane-bound_put_N"/>
</dbReference>
<reference evidence="4 5" key="1">
    <citation type="journal article" date="2014" name="PLoS Genet.">
        <title>Phylogenetically driven sequencing of extremely halophilic archaea reveals strategies for static and dynamic osmo-response.</title>
        <authorList>
            <person name="Becker E.A."/>
            <person name="Seitzer P.M."/>
            <person name="Tritt A."/>
            <person name="Larsen D."/>
            <person name="Krusor M."/>
            <person name="Yao A.I."/>
            <person name="Wu D."/>
            <person name="Madern D."/>
            <person name="Eisen J.A."/>
            <person name="Darling A.E."/>
            <person name="Facciotti M.T."/>
        </authorList>
    </citation>
    <scope>NUCLEOTIDE SEQUENCE [LARGE SCALE GENOMIC DNA]</scope>
    <source>
        <strain evidence="4 5">DSM 1137</strain>
    </source>
</reference>
<gene>
    <name evidence="4" type="ORF">C471_00075</name>
</gene>
<dbReference type="InterPro" id="IPR055557">
    <property type="entry name" value="DUF7133"/>
</dbReference>
<dbReference type="InterPro" id="IPR008972">
    <property type="entry name" value="Cupredoxin"/>
</dbReference>
<dbReference type="STRING" id="1227484.C471_00075"/>
<dbReference type="Gene3D" id="3.40.50.880">
    <property type="match status" value="1"/>
</dbReference>
<dbReference type="InterPro" id="IPR029010">
    <property type="entry name" value="ThuA-like"/>
</dbReference>
<dbReference type="NCBIfam" id="TIGR02604">
    <property type="entry name" value="Piru_Ver_Nterm"/>
    <property type="match status" value="1"/>
</dbReference>
<evidence type="ECO:0000313" key="5">
    <source>
        <dbReference type="Proteomes" id="UP000011514"/>
    </source>
</evidence>
<dbReference type="GO" id="GO:0016787">
    <property type="term" value="F:hydrolase activity"/>
    <property type="evidence" value="ECO:0007669"/>
    <property type="project" value="UniProtKB-KW"/>
</dbReference>
<accession>M0E9B4</accession>
<dbReference type="eggNOG" id="arCOG02966">
    <property type="taxonomic scope" value="Archaea"/>
</dbReference>
<dbReference type="PANTHER" id="PTHR33546:SF1">
    <property type="entry name" value="LARGE, MULTIFUNCTIONAL SECRETED PROTEIN"/>
    <property type="match status" value="1"/>
</dbReference>
<protein>
    <submittedName>
        <fullName evidence="4">Secreted glycosyl hydrolase</fullName>
    </submittedName>
</protein>
<dbReference type="SUPFAM" id="SSF52317">
    <property type="entry name" value="Class I glutamine amidotransferase-like"/>
    <property type="match status" value="1"/>
</dbReference>
<dbReference type="Proteomes" id="UP000011514">
    <property type="component" value="Unassembled WGS sequence"/>
</dbReference>
<dbReference type="EMBL" id="AOJE01000005">
    <property type="protein sequence ID" value="ELZ43467.1"/>
    <property type="molecule type" value="Genomic_DNA"/>
</dbReference>
<dbReference type="Pfam" id="PF00127">
    <property type="entry name" value="Copper-bind"/>
    <property type="match status" value="1"/>
</dbReference>
<evidence type="ECO:0000313" key="4">
    <source>
        <dbReference type="EMBL" id="ELZ43467.1"/>
    </source>
</evidence>
<dbReference type="PANTHER" id="PTHR33546">
    <property type="entry name" value="LARGE, MULTIFUNCTIONAL SECRETED PROTEIN-RELATED"/>
    <property type="match status" value="1"/>
</dbReference>
<keyword evidence="5" id="KW-1185">Reference proteome</keyword>
<dbReference type="Pfam" id="PF18911">
    <property type="entry name" value="PKD_4"/>
    <property type="match status" value="1"/>
</dbReference>
<sequence>MQAAGLSIAGLSGVYGAEAASAQEEVIRLEARRDVQSPAAYADGDGIVTEQVGVEAATEDWKEGWIDTDLLTSTIDHWTMGEPATGDGGPFFWRGVTPDSISDQSNPALDLIDGYEYTIEITSETIDAHEFVIVDDSDNALEDAVTVDEKGESQSITFTASTEMAEYYCANHPNEMRGTIDVANEVNDVVEFTDVLFLGGVEDGATHYSTDLMRVLTPYMLERGVRIHYTERQDDLNADTLGSYDAVMLYGNRLEPTEAQIDALIQFVEDGGGFVPVHAASASFVSSDRYIDLVGGQFQSHPPIQEVTTDRQQPNHPVFQGVDVFSSDEEAYRHTNVADDITVLEYGAGSGFDGTSNEPWTWTRTQGAGRVFYTAWGHDAVWENDGFKQLLTNALLWASGNEPQASVEQGFPEKSFTNVSEYGHSYIPNRGRETPDAVSSNDDGVWDLVQDEFPVADSMQHSVTPAEFELQYFVSEDILPEGVEGEILDMAFDASGRCFLSLTLDYPNEGGTGEDKIVLCEDTDGDGVADEFSVFQEGLSIPHSLIPHRDGVIAAEVGVDESGRVVYFGDEDGDDVADIEEEIFSGYGTGDTHAGLNQLYRGLDNWIYGVVGYAGLTPSIDESISFSQDVFRFQPDGSEIEFVGSGASNMAGVKTNEEGLLFCSSATAGNNVTTYAAIPSSWYDHINGFTGTTTVDIRSETILSRSNNTNRALPINDRYRAFDFQGGFTAATDQEFYTAREFPEQYWNSTAFVGEGTSQLMSTYYVEQQGAGYESIYHHNLFASNDEWSSPTYVNTGPDGMVWMIDLYDFIFQHNPTPDEYSTGDGNAYETEVRDNQHSRLYRVTTGDDVDLHPHDLSDASASELVDMLSADNMFWRKTAQRKLIEQEATGVVSDLVDLATSEDLDDIGLDPGSIHALWTLDGLDALADNESALLATLSHSSAGVRINALRALPPTAAKRDAIVDNGLLDDDDGRVQMWASLALAETPEDPAAGEAIFEMIDDDAALEEDLLVDASSVGAATHSDGFIDAYMETYGESYEGVNVLEGDGNGGFEEVQATGPSAWTQTPFGGTYTYTWADGTASSGSRSLAITSPSSSDGADAAWTQTVSVEPNTEYTFTAQVKTEDVQTVDGTGLYDGAPLGATISVEQLANDGSGLPPTASAIADPLTGTNDWTELTVSFNSGDLSEIQFNCLFGGYGNATGTAYYDQISVVDPDGNNILDNSDVENGTTEESPTGWNTQAFGETTGEFSLDTSASHTGENSVQISSQDGLDGTWYTEVSIEDGGEYTLVGWVKTENLSKSDAALGALFNVHLSDVETDAITGGTNDWTEVSATFNSGDLSDDAWTDGRGSSIRINALFGGYGTATGTAWFDDVALYDPDGEVQRENLMANPSAENGSGSSPDSWSTATFAGTATGTWAEGTASDGSRSLQMDSAEGADAGWQQTVSVEPNQQYELSGKIKTENLQTVDGTGHGGIEDAPFGAAITVGQIANASYPDLNYNAITERFTGTTDGWQEVSTTFNSGNNQELDINGLYGGYGSATGTAYWDDFELVQLTSSGSGIEQVYNRVKRHEDMTGVTAEFTASATSVSTGEEVTFDASASSIPDGSIETYAWDFGDGSTAAGETVSYTYDSVGDYTVTLTVFDDSGNADNTTMTIGVGGLDPATTIELDGQTSGWVGTAPASIDGQTNPELQLREGEEYTVEWLNVDGRSHNFALLDDSDEVIEQTELMGTEGETQTYTFTATADVAGYQCTPHAAGMSGTVDVI</sequence>
<dbReference type="Gene3D" id="1.25.10.10">
    <property type="entry name" value="Leucine-rich Repeat Variant"/>
    <property type="match status" value="1"/>
</dbReference>
<dbReference type="eggNOG" id="arCOG02926">
    <property type="taxonomic scope" value="Archaea"/>
</dbReference>
<dbReference type="InterPro" id="IPR029062">
    <property type="entry name" value="Class_I_gatase-like"/>
</dbReference>
<feature type="domain" description="PKD" evidence="3">
    <location>
        <begin position="1579"/>
        <end position="1660"/>
    </location>
</feature>
<dbReference type="SUPFAM" id="SSF49503">
    <property type="entry name" value="Cupredoxins"/>
    <property type="match status" value="1"/>
</dbReference>
<dbReference type="Pfam" id="PF23500">
    <property type="entry name" value="DUF7133"/>
    <property type="match status" value="1"/>
</dbReference>
<evidence type="ECO:0000259" key="3">
    <source>
        <dbReference type="PROSITE" id="PS50093"/>
    </source>
</evidence>
<dbReference type="eggNOG" id="arCOG04085">
    <property type="taxonomic scope" value="Archaea"/>
</dbReference>
<dbReference type="SMART" id="SM00089">
    <property type="entry name" value="PKD"/>
    <property type="match status" value="1"/>
</dbReference>
<dbReference type="Gene3D" id="2.60.120.260">
    <property type="entry name" value="Galactose-binding domain-like"/>
    <property type="match status" value="3"/>
</dbReference>
<dbReference type="InterPro" id="IPR000923">
    <property type="entry name" value="BlueCu_1"/>
</dbReference>
<name>M0E9B4_9EURY</name>
<dbReference type="CDD" id="cd00146">
    <property type="entry name" value="PKD"/>
    <property type="match status" value="1"/>
</dbReference>
<evidence type="ECO:0000256" key="1">
    <source>
        <dbReference type="ARBA" id="ARBA00022723"/>
    </source>
</evidence>
<keyword evidence="2" id="KW-0186">Copper</keyword>
<dbReference type="Gene3D" id="2.60.40.420">
    <property type="entry name" value="Cupredoxins - blue copper proteins"/>
    <property type="match status" value="2"/>
</dbReference>
<dbReference type="eggNOG" id="arCOG07581">
    <property type="taxonomic scope" value="Archaea"/>
</dbReference>
<keyword evidence="1" id="KW-0479">Metal-binding</keyword>
<dbReference type="GO" id="GO:0009055">
    <property type="term" value="F:electron transfer activity"/>
    <property type="evidence" value="ECO:0007669"/>
    <property type="project" value="InterPro"/>
</dbReference>
<dbReference type="InterPro" id="IPR035986">
    <property type="entry name" value="PKD_dom_sf"/>
</dbReference>
<organism evidence="4 5">
    <name type="scientific">Halorubrum saccharovorum DSM 1137</name>
    <dbReference type="NCBI Taxonomy" id="1227484"/>
    <lineage>
        <taxon>Archaea</taxon>
        <taxon>Methanobacteriati</taxon>
        <taxon>Methanobacteriota</taxon>
        <taxon>Stenosarchaea group</taxon>
        <taxon>Halobacteria</taxon>
        <taxon>Halobacteriales</taxon>
        <taxon>Haloferacaceae</taxon>
        <taxon>Halorubrum</taxon>
    </lineage>
</organism>
<dbReference type="InterPro" id="IPR013783">
    <property type="entry name" value="Ig-like_fold"/>
</dbReference>
<proteinExistence type="predicted"/>
<dbReference type="eggNOG" id="arCOG03914">
    <property type="taxonomic scope" value="Archaea"/>
</dbReference>